<keyword evidence="3" id="KW-1185">Reference proteome</keyword>
<proteinExistence type="predicted"/>
<dbReference type="EMBL" id="OU900106">
    <property type="protein sequence ID" value="CAG9857318.1"/>
    <property type="molecule type" value="Genomic_DNA"/>
</dbReference>
<dbReference type="AlphaFoldDB" id="A0A9N9XLM2"/>
<dbReference type="Proteomes" id="UP001153712">
    <property type="component" value="Chromosome 13"/>
</dbReference>
<reference evidence="2" key="1">
    <citation type="submission" date="2022-01" db="EMBL/GenBank/DDBJ databases">
        <authorList>
            <person name="King R."/>
        </authorList>
    </citation>
    <scope>NUCLEOTIDE SEQUENCE</scope>
</reference>
<sequence length="59" mass="6537">MDMFPSLTPGVSARSTGGESGNPRENQDGAKWRLFDRFFEGLVPVTRFWGVATAIGYQQ</sequence>
<accession>A0A9N9XLM2</accession>
<organism evidence="2 3">
    <name type="scientific">Phyllotreta striolata</name>
    <name type="common">Striped flea beetle</name>
    <name type="synonym">Crioceris striolata</name>
    <dbReference type="NCBI Taxonomy" id="444603"/>
    <lineage>
        <taxon>Eukaryota</taxon>
        <taxon>Metazoa</taxon>
        <taxon>Ecdysozoa</taxon>
        <taxon>Arthropoda</taxon>
        <taxon>Hexapoda</taxon>
        <taxon>Insecta</taxon>
        <taxon>Pterygota</taxon>
        <taxon>Neoptera</taxon>
        <taxon>Endopterygota</taxon>
        <taxon>Coleoptera</taxon>
        <taxon>Polyphaga</taxon>
        <taxon>Cucujiformia</taxon>
        <taxon>Chrysomeloidea</taxon>
        <taxon>Chrysomelidae</taxon>
        <taxon>Galerucinae</taxon>
        <taxon>Alticini</taxon>
        <taxon>Phyllotreta</taxon>
    </lineage>
</organism>
<name>A0A9N9XLM2_PHYSR</name>
<protein>
    <submittedName>
        <fullName evidence="2">Uncharacterized protein</fullName>
    </submittedName>
</protein>
<gene>
    <name evidence="2" type="ORF">PHYEVI_LOCUS3723</name>
</gene>
<evidence type="ECO:0000313" key="3">
    <source>
        <dbReference type="Proteomes" id="UP001153712"/>
    </source>
</evidence>
<evidence type="ECO:0000313" key="2">
    <source>
        <dbReference type="EMBL" id="CAG9857318.1"/>
    </source>
</evidence>
<evidence type="ECO:0000256" key="1">
    <source>
        <dbReference type="SAM" id="MobiDB-lite"/>
    </source>
</evidence>
<feature type="region of interest" description="Disordered" evidence="1">
    <location>
        <begin position="1"/>
        <end position="29"/>
    </location>
</feature>